<dbReference type="PANTHER" id="PTHR28541:SF1">
    <property type="entry name" value="DDB1- AND CUL4-ASSOCIATED FACTOR 15"/>
    <property type="match status" value="1"/>
</dbReference>
<organism evidence="1 2">
    <name type="scientific">Saccoglossus kowalevskii</name>
    <name type="common">Acorn worm</name>
    <dbReference type="NCBI Taxonomy" id="10224"/>
    <lineage>
        <taxon>Eukaryota</taxon>
        <taxon>Metazoa</taxon>
        <taxon>Hemichordata</taxon>
        <taxon>Enteropneusta</taxon>
        <taxon>Harrimaniidae</taxon>
        <taxon>Saccoglossus</taxon>
    </lineage>
</organism>
<protein>
    <submittedName>
        <fullName evidence="2">DDB1- and CUL4-associated factor 15-like</fullName>
    </submittedName>
</protein>
<name>A0ABM0LXW3_SACKO</name>
<sequence>MILALVRAKPEYDPWSLDFEYEDVTPRLFQTGFKFSWNLKTGLYETLEIEDLKEFDQAQLCNLWNPGKYLCQKLQRDLSIPQAFVRSVHVLTNEAVWKRQSLKELVDPVHFVAITL</sequence>
<dbReference type="Proteomes" id="UP000694865">
    <property type="component" value="Unplaced"/>
</dbReference>
<dbReference type="GeneID" id="102804839"/>
<evidence type="ECO:0000313" key="2">
    <source>
        <dbReference type="RefSeq" id="XP_006812604.1"/>
    </source>
</evidence>
<gene>
    <name evidence="2" type="primary">LOC102804839</name>
</gene>
<evidence type="ECO:0000313" key="1">
    <source>
        <dbReference type="Proteomes" id="UP000694865"/>
    </source>
</evidence>
<accession>A0ABM0LXW3</accession>
<dbReference type="InterPro" id="IPR038914">
    <property type="entry name" value="DCAF15"/>
</dbReference>
<dbReference type="RefSeq" id="XP_006812604.1">
    <property type="nucleotide sequence ID" value="XM_006812541.1"/>
</dbReference>
<dbReference type="PANTHER" id="PTHR28541">
    <property type="entry name" value="DDB1- AND CUL4-ASSOCIATED FACTOR 15"/>
    <property type="match status" value="1"/>
</dbReference>
<keyword evidence="1" id="KW-1185">Reference proteome</keyword>
<proteinExistence type="predicted"/>
<reference evidence="2" key="1">
    <citation type="submission" date="2025-08" db="UniProtKB">
        <authorList>
            <consortium name="RefSeq"/>
        </authorList>
    </citation>
    <scope>IDENTIFICATION</scope>
    <source>
        <tissue evidence="2">Testes</tissue>
    </source>
</reference>